<dbReference type="EMBL" id="LQYE01000013">
    <property type="protein sequence ID" value="OAT68677.1"/>
    <property type="molecule type" value="Genomic_DNA"/>
</dbReference>
<dbReference type="InterPro" id="IPR010310">
    <property type="entry name" value="T7SS_ESAT-6-like"/>
</dbReference>
<sequence>MSGEYRVDTDELKRLTERMAEVEARAEASIAAMNAEVDGLHATFIGEAATAHAAAHAKWADGAKQMREALKYFQAGGMVAHTNYTHAATTNTAMWR</sequence>
<protein>
    <submittedName>
        <fullName evidence="2">Secretion protein</fullName>
    </submittedName>
</protein>
<dbReference type="AlphaFoldDB" id="A0A179VAP9"/>
<evidence type="ECO:0000256" key="1">
    <source>
        <dbReference type="SAM" id="Coils"/>
    </source>
</evidence>
<reference evidence="2 3" key="1">
    <citation type="submission" date="2016-01" db="EMBL/GenBank/DDBJ databases">
        <title>Mycobacterium immunogenum strain CD11_6 genome sequencing and assembly.</title>
        <authorList>
            <person name="Kaur G."/>
            <person name="Nair G.R."/>
            <person name="Mayilraj S."/>
        </authorList>
    </citation>
    <scope>NUCLEOTIDE SEQUENCE [LARGE SCALE GENOMIC DNA]</scope>
    <source>
        <strain evidence="2 3">CD11-6</strain>
    </source>
</reference>
<gene>
    <name evidence="2" type="ORF">AWB85_24235</name>
</gene>
<dbReference type="Gene3D" id="1.10.287.1060">
    <property type="entry name" value="ESAT-6-like"/>
    <property type="match status" value="1"/>
</dbReference>
<evidence type="ECO:0000313" key="2">
    <source>
        <dbReference type="EMBL" id="OAT68677.1"/>
    </source>
</evidence>
<proteinExistence type="predicted"/>
<keyword evidence="1" id="KW-0175">Coiled coil</keyword>
<dbReference type="InterPro" id="IPR036689">
    <property type="entry name" value="ESAT-6-like_sf"/>
</dbReference>
<accession>A0A179VAP9</accession>
<name>A0A179VAP9_9MYCO</name>
<evidence type="ECO:0000313" key="3">
    <source>
        <dbReference type="Proteomes" id="UP000186919"/>
    </source>
</evidence>
<dbReference type="Proteomes" id="UP000186919">
    <property type="component" value="Unassembled WGS sequence"/>
</dbReference>
<dbReference type="SUPFAM" id="SSF140453">
    <property type="entry name" value="EsxAB dimer-like"/>
    <property type="match status" value="1"/>
</dbReference>
<feature type="coiled-coil region" evidence="1">
    <location>
        <begin position="5"/>
        <end position="32"/>
    </location>
</feature>
<comment type="caution">
    <text evidence="2">The sequence shown here is derived from an EMBL/GenBank/DDBJ whole genome shotgun (WGS) entry which is preliminary data.</text>
</comment>
<dbReference type="Pfam" id="PF06013">
    <property type="entry name" value="WXG100"/>
    <property type="match status" value="1"/>
</dbReference>
<dbReference type="RefSeq" id="WP_064630184.1">
    <property type="nucleotide sequence ID" value="NZ_LQYE01000013.1"/>
</dbReference>
<organism evidence="2 3">
    <name type="scientific">Mycobacteroides immunogenum</name>
    <dbReference type="NCBI Taxonomy" id="83262"/>
    <lineage>
        <taxon>Bacteria</taxon>
        <taxon>Bacillati</taxon>
        <taxon>Actinomycetota</taxon>
        <taxon>Actinomycetes</taxon>
        <taxon>Mycobacteriales</taxon>
        <taxon>Mycobacteriaceae</taxon>
        <taxon>Mycobacteroides</taxon>
    </lineage>
</organism>